<dbReference type="AlphaFoldDB" id="A0AAD6WAR3"/>
<name>A0AAD6WAR3_9ROSI</name>
<organism evidence="1 2">
    <name type="scientific">Populus alba x Populus x berolinensis</name>
    <dbReference type="NCBI Taxonomy" id="444605"/>
    <lineage>
        <taxon>Eukaryota</taxon>
        <taxon>Viridiplantae</taxon>
        <taxon>Streptophyta</taxon>
        <taxon>Embryophyta</taxon>
        <taxon>Tracheophyta</taxon>
        <taxon>Spermatophyta</taxon>
        <taxon>Magnoliopsida</taxon>
        <taxon>eudicotyledons</taxon>
        <taxon>Gunneridae</taxon>
        <taxon>Pentapetalae</taxon>
        <taxon>rosids</taxon>
        <taxon>fabids</taxon>
        <taxon>Malpighiales</taxon>
        <taxon>Salicaceae</taxon>
        <taxon>Saliceae</taxon>
        <taxon>Populus</taxon>
    </lineage>
</organism>
<dbReference type="EMBL" id="JAQIZT010000002">
    <property type="protein sequence ID" value="KAJ7005750.1"/>
    <property type="molecule type" value="Genomic_DNA"/>
</dbReference>
<gene>
    <name evidence="1" type="ORF">NC653_005160</name>
</gene>
<protein>
    <submittedName>
        <fullName evidence="1">Uncharacterized protein</fullName>
    </submittedName>
</protein>
<accession>A0AAD6WAR3</accession>
<keyword evidence="2" id="KW-1185">Reference proteome</keyword>
<sequence>MTSSYRICCQEVIQTSTKFSLSLSHSEPWHGLESLYSFRSYHLDTNVSDDLYNGWRLLLADRRCLGFRNACSRNLPVLDAHRFRAVSVHAWESAMITIL</sequence>
<evidence type="ECO:0000313" key="2">
    <source>
        <dbReference type="Proteomes" id="UP001164929"/>
    </source>
</evidence>
<evidence type="ECO:0000313" key="1">
    <source>
        <dbReference type="EMBL" id="KAJ7005750.1"/>
    </source>
</evidence>
<comment type="caution">
    <text evidence="1">The sequence shown here is derived from an EMBL/GenBank/DDBJ whole genome shotgun (WGS) entry which is preliminary data.</text>
</comment>
<proteinExistence type="predicted"/>
<reference evidence="1" key="1">
    <citation type="journal article" date="2023" name="Mol. Ecol. Resour.">
        <title>Chromosome-level genome assembly of a triploid poplar Populus alba 'Berolinensis'.</title>
        <authorList>
            <person name="Chen S."/>
            <person name="Yu Y."/>
            <person name="Wang X."/>
            <person name="Wang S."/>
            <person name="Zhang T."/>
            <person name="Zhou Y."/>
            <person name="He R."/>
            <person name="Meng N."/>
            <person name="Wang Y."/>
            <person name="Liu W."/>
            <person name="Liu Z."/>
            <person name="Liu J."/>
            <person name="Guo Q."/>
            <person name="Huang H."/>
            <person name="Sederoff R.R."/>
            <person name="Wang G."/>
            <person name="Qu G."/>
            <person name="Chen S."/>
        </authorList>
    </citation>
    <scope>NUCLEOTIDE SEQUENCE</scope>
    <source>
        <strain evidence="1">SC-2020</strain>
    </source>
</reference>
<dbReference type="Proteomes" id="UP001164929">
    <property type="component" value="Chromosome 2"/>
</dbReference>